<dbReference type="AlphaFoldDB" id="A0A8D8I5A5"/>
<dbReference type="EMBL" id="HBUE01340502">
    <property type="protein sequence ID" value="CAG6598180.1"/>
    <property type="molecule type" value="Transcribed_RNA"/>
</dbReference>
<protein>
    <submittedName>
        <fullName evidence="1">(northern house mosquito) hypothetical protein</fullName>
    </submittedName>
</protein>
<sequence>MPDDVPPRVLTVYPAGKSLHLRRVRIWQNAAVRRDRLGQGEDVVQRRTQDSSLRDAEWNFLTARERSIDSNLEAVRLQEGVEQLQNVNRVPGQLHLGERVLDVAR</sequence>
<evidence type="ECO:0000313" key="1">
    <source>
        <dbReference type="EMBL" id="CAG6546017.1"/>
    </source>
</evidence>
<reference evidence="1" key="1">
    <citation type="submission" date="2021-05" db="EMBL/GenBank/DDBJ databases">
        <authorList>
            <person name="Alioto T."/>
            <person name="Alioto T."/>
            <person name="Gomez Garrido J."/>
        </authorList>
    </citation>
    <scope>NUCLEOTIDE SEQUENCE</scope>
</reference>
<dbReference type="EMBL" id="HBUE01233641">
    <property type="protein sequence ID" value="CAG6546017.1"/>
    <property type="molecule type" value="Transcribed_RNA"/>
</dbReference>
<accession>A0A8D8I5A5</accession>
<proteinExistence type="predicted"/>
<name>A0A8D8I5A5_CULPI</name>
<organism evidence="1">
    <name type="scientific">Culex pipiens</name>
    <name type="common">House mosquito</name>
    <dbReference type="NCBI Taxonomy" id="7175"/>
    <lineage>
        <taxon>Eukaryota</taxon>
        <taxon>Metazoa</taxon>
        <taxon>Ecdysozoa</taxon>
        <taxon>Arthropoda</taxon>
        <taxon>Hexapoda</taxon>
        <taxon>Insecta</taxon>
        <taxon>Pterygota</taxon>
        <taxon>Neoptera</taxon>
        <taxon>Endopterygota</taxon>
        <taxon>Diptera</taxon>
        <taxon>Nematocera</taxon>
        <taxon>Culicoidea</taxon>
        <taxon>Culicidae</taxon>
        <taxon>Culicinae</taxon>
        <taxon>Culicini</taxon>
        <taxon>Culex</taxon>
        <taxon>Culex</taxon>
    </lineage>
</organism>